<dbReference type="InterPro" id="IPR004193">
    <property type="entry name" value="Glyco_hydro_13_N"/>
</dbReference>
<feature type="active site" description="Proton donor" evidence="10 11">
    <location>
        <position position="467"/>
    </location>
</feature>
<dbReference type="HAMAP" id="MF_00685">
    <property type="entry name" value="GlgB"/>
    <property type="match status" value="1"/>
</dbReference>
<protein>
    <recommendedName>
        <fullName evidence="10">1,4-alpha-glucan branching enzyme GlgB</fullName>
        <ecNumber evidence="10">2.4.1.18</ecNumber>
    </recommendedName>
    <alternativeName>
        <fullName evidence="10">1,4-alpha-D-glucan:1,4-alpha-D-glucan 6-glucosyl-transferase</fullName>
    </alternativeName>
    <alternativeName>
        <fullName evidence="10">Alpha-(1-&gt;4)-glucan branching enzyme</fullName>
    </alternativeName>
    <alternativeName>
        <fullName evidence="10">Glycogen branching enzyme</fullName>
        <shortName evidence="10">BE</shortName>
    </alternativeName>
</protein>
<dbReference type="AlphaFoldDB" id="A0A317ZJQ0"/>
<dbReference type="GO" id="GO:0004553">
    <property type="term" value="F:hydrolase activity, hydrolyzing O-glycosyl compounds"/>
    <property type="evidence" value="ECO:0007669"/>
    <property type="project" value="InterPro"/>
</dbReference>
<evidence type="ECO:0000313" key="13">
    <source>
        <dbReference type="EMBL" id="PXA04467.1"/>
    </source>
</evidence>
<evidence type="ECO:0000256" key="1">
    <source>
        <dbReference type="ARBA" id="ARBA00000826"/>
    </source>
</evidence>
<dbReference type="Proteomes" id="UP000247099">
    <property type="component" value="Unassembled WGS sequence"/>
</dbReference>
<dbReference type="GO" id="GO:0005829">
    <property type="term" value="C:cytosol"/>
    <property type="evidence" value="ECO:0007669"/>
    <property type="project" value="TreeGrafter"/>
</dbReference>
<dbReference type="NCBIfam" id="TIGR01515">
    <property type="entry name" value="branching_enzym"/>
    <property type="match status" value="1"/>
</dbReference>
<dbReference type="UniPathway" id="UPA00164"/>
<dbReference type="PIRSF" id="PIRSF000463">
    <property type="entry name" value="GlgB"/>
    <property type="match status" value="1"/>
</dbReference>
<keyword evidence="8 10" id="KW-0320">Glycogen biosynthesis</keyword>
<dbReference type="InterPro" id="IPR014756">
    <property type="entry name" value="Ig_E-set"/>
</dbReference>
<dbReference type="CDD" id="cd11322">
    <property type="entry name" value="AmyAc_Glg_BE"/>
    <property type="match status" value="1"/>
</dbReference>
<dbReference type="InParanoid" id="A0A317ZJQ0"/>
<dbReference type="NCBIfam" id="NF003811">
    <property type="entry name" value="PRK05402.1"/>
    <property type="match status" value="1"/>
</dbReference>
<dbReference type="Pfam" id="PF02806">
    <property type="entry name" value="Alpha-amylase_C"/>
    <property type="match status" value="1"/>
</dbReference>
<dbReference type="Gene3D" id="2.60.40.1180">
    <property type="entry name" value="Golgi alpha-mannosidase II"/>
    <property type="match status" value="1"/>
</dbReference>
<evidence type="ECO:0000256" key="3">
    <source>
        <dbReference type="ARBA" id="ARBA00004964"/>
    </source>
</evidence>
<gene>
    <name evidence="10" type="primary">glgB</name>
    <name evidence="13" type="ORF">DDZ13_06910</name>
</gene>
<evidence type="ECO:0000256" key="11">
    <source>
        <dbReference type="PIRSR" id="PIRSR000463-1"/>
    </source>
</evidence>
<dbReference type="FunFam" id="2.60.40.1180:FF:000002">
    <property type="entry name" value="1,4-alpha-glucan branching enzyme GlgB"/>
    <property type="match status" value="1"/>
</dbReference>
<dbReference type="FunFam" id="3.20.20.80:FF:000003">
    <property type="entry name" value="1,4-alpha-glucan branching enzyme GlgB"/>
    <property type="match status" value="1"/>
</dbReference>
<organism evidence="13 14">
    <name type="scientific">Coraliomargarita sinensis</name>
    <dbReference type="NCBI Taxonomy" id="2174842"/>
    <lineage>
        <taxon>Bacteria</taxon>
        <taxon>Pseudomonadati</taxon>
        <taxon>Verrucomicrobiota</taxon>
        <taxon>Opitutia</taxon>
        <taxon>Puniceicoccales</taxon>
        <taxon>Coraliomargaritaceae</taxon>
        <taxon>Coraliomargarita</taxon>
    </lineage>
</organism>
<comment type="function">
    <text evidence="2 10">Catalyzes the formation of the alpha-1,6-glucosidic linkages in glycogen by scission of a 1,4-alpha-linked oligosaccharide from growing alpha-1,4-glucan chains and the subsequent attachment of the oligosaccharide to the alpha-1,6 position.</text>
</comment>
<dbReference type="Gene3D" id="2.60.40.10">
    <property type="entry name" value="Immunoglobulins"/>
    <property type="match status" value="2"/>
</dbReference>
<evidence type="ECO:0000256" key="7">
    <source>
        <dbReference type="ARBA" id="ARBA00022679"/>
    </source>
</evidence>
<dbReference type="SUPFAM" id="SSF81296">
    <property type="entry name" value="E set domains"/>
    <property type="match status" value="1"/>
</dbReference>
<feature type="active site" description="Nucleophile" evidence="10 11">
    <location>
        <position position="414"/>
    </location>
</feature>
<keyword evidence="5 10" id="KW-0321">Glycogen metabolism</keyword>
<dbReference type="Pfam" id="PF00128">
    <property type="entry name" value="Alpha-amylase"/>
    <property type="match status" value="1"/>
</dbReference>
<comment type="pathway">
    <text evidence="3 10">Glycan biosynthesis; glycogen biosynthesis.</text>
</comment>
<keyword evidence="6 10" id="KW-0328">Glycosyltransferase</keyword>
<dbReference type="EMBL" id="QHJQ01000004">
    <property type="protein sequence ID" value="PXA04467.1"/>
    <property type="molecule type" value="Genomic_DNA"/>
</dbReference>
<evidence type="ECO:0000256" key="6">
    <source>
        <dbReference type="ARBA" id="ARBA00022676"/>
    </source>
</evidence>
<dbReference type="EC" id="2.4.1.18" evidence="10"/>
<proteinExistence type="inferred from homology"/>
<dbReference type="InterPro" id="IPR006407">
    <property type="entry name" value="GlgB"/>
</dbReference>
<keyword evidence="14" id="KW-1185">Reference proteome</keyword>
<comment type="subunit">
    <text evidence="10">Monomer.</text>
</comment>
<dbReference type="SUPFAM" id="SSF51445">
    <property type="entry name" value="(Trans)glycosidases"/>
    <property type="match status" value="1"/>
</dbReference>
<dbReference type="InterPro" id="IPR013780">
    <property type="entry name" value="Glyco_hydro_b"/>
</dbReference>
<evidence type="ECO:0000256" key="9">
    <source>
        <dbReference type="ARBA" id="ARBA00023277"/>
    </source>
</evidence>
<dbReference type="NCBIfam" id="NF008967">
    <property type="entry name" value="PRK12313.1"/>
    <property type="match status" value="1"/>
</dbReference>
<dbReference type="SUPFAM" id="SSF51011">
    <property type="entry name" value="Glycosyl hydrolase domain"/>
    <property type="match status" value="1"/>
</dbReference>
<dbReference type="Pfam" id="PF22019">
    <property type="entry name" value="GlgB_N"/>
    <property type="match status" value="1"/>
</dbReference>
<dbReference type="FunCoup" id="A0A317ZJQ0">
    <property type="interactions" value="416"/>
</dbReference>
<dbReference type="InterPro" id="IPR037439">
    <property type="entry name" value="Branching_enzy"/>
</dbReference>
<sequence>MTTKAELDSVTKVKCAQPHDILGMHPHKTKDGKKCLLVRAYLDDAKSCEVVDVAKPEGARYPLKKISKDGFFEGLIEDRKDVFRYRLRIERFNGEIRQFFDPYRFLPTISDDDLYLISEGTDTRVHHKMGSHLREVDGVQGASFAVWAPNAQRVSVVGDFNHWNGRYHPMRRIGNSGVWELFIPGLESGMKYKFEIATAQGIPQLKTDPYATFFEAPPHNASIICEVDDYEWGDAAWIKRREKTNWMEEPISVYELHAGSWKLVVEDANRPLTYREMAKELVDYVKEMGYTHVEFMPLSEHPFDGSWGYQVTGFFAPTHRFGSPKDFMYLVDILHQKGIGVIMDWVPAHFPTDSFALAQFDGTALYEHADPRQGFHHDWGTLIFNFGRDEVRGFLIASALAWLERYHIDGLRVDAVASMLYLDYSREEGEWIPNKHGGRENLEAIEFLKKTNVLAHELFPGTLMIAEESTAFPGVTKPVKDGGLGFDMKWNMGWMHDTLQYFSKDPIYRKYEHGQLSFGMLYQYSEHFTQVFSHDEVVHGKGSMIMKMPGEPMSNKAHQLRLLYALMWLWPGKKTLFMGSDFGQSAEWKYNASLDWHLLEYIDHRGIQMLIRDLNHFYRKMPAVAKLDNEEAGFEWINCTDGDNSVLSFLRKGKKKTDGIVAVGNFTPVRREGYRVGVPHAGFWKEVINTDAKDYGGQGYGNCGGIEAEAIEWDGRPYSIKLDVPPFAMCAFRLKA</sequence>
<comment type="catalytic activity">
    <reaction evidence="1 10">
        <text>Transfers a segment of a (1-&gt;4)-alpha-D-glucan chain to a primary hydroxy group in a similar glucan chain.</text>
        <dbReference type="EC" id="2.4.1.18"/>
    </reaction>
</comment>
<evidence type="ECO:0000256" key="10">
    <source>
        <dbReference type="HAMAP-Rule" id="MF_00685"/>
    </source>
</evidence>
<evidence type="ECO:0000313" key="14">
    <source>
        <dbReference type="Proteomes" id="UP000247099"/>
    </source>
</evidence>
<comment type="similarity">
    <text evidence="4 10">Belongs to the glycosyl hydrolase 13 family. GlgB subfamily.</text>
</comment>
<dbReference type="InterPro" id="IPR013783">
    <property type="entry name" value="Ig-like_fold"/>
</dbReference>
<evidence type="ECO:0000256" key="2">
    <source>
        <dbReference type="ARBA" id="ARBA00002953"/>
    </source>
</evidence>
<name>A0A317ZJQ0_9BACT</name>
<keyword evidence="7 10" id="KW-0808">Transferase</keyword>
<dbReference type="OrthoDB" id="9800174at2"/>
<evidence type="ECO:0000256" key="4">
    <source>
        <dbReference type="ARBA" id="ARBA00009000"/>
    </source>
</evidence>
<dbReference type="PANTHER" id="PTHR43651">
    <property type="entry name" value="1,4-ALPHA-GLUCAN-BRANCHING ENZYME"/>
    <property type="match status" value="1"/>
</dbReference>
<dbReference type="InterPro" id="IPR017853">
    <property type="entry name" value="GH"/>
</dbReference>
<dbReference type="CDD" id="cd02855">
    <property type="entry name" value="E_set_GBE_prok_N"/>
    <property type="match status" value="1"/>
</dbReference>
<dbReference type="GO" id="GO:0003844">
    <property type="term" value="F:1,4-alpha-glucan branching enzyme activity"/>
    <property type="evidence" value="ECO:0007669"/>
    <property type="project" value="UniProtKB-UniRule"/>
</dbReference>
<accession>A0A317ZJQ0</accession>
<dbReference type="GO" id="GO:0043169">
    <property type="term" value="F:cation binding"/>
    <property type="evidence" value="ECO:0007669"/>
    <property type="project" value="InterPro"/>
</dbReference>
<dbReference type="Gene3D" id="3.20.20.80">
    <property type="entry name" value="Glycosidases"/>
    <property type="match status" value="1"/>
</dbReference>
<evidence type="ECO:0000256" key="8">
    <source>
        <dbReference type="ARBA" id="ARBA00023056"/>
    </source>
</evidence>
<dbReference type="InterPro" id="IPR006047">
    <property type="entry name" value="GH13_cat_dom"/>
</dbReference>
<dbReference type="InterPro" id="IPR006048">
    <property type="entry name" value="A-amylase/branching_C"/>
</dbReference>
<dbReference type="InterPro" id="IPR044143">
    <property type="entry name" value="GlgB_N_E_set_prok"/>
</dbReference>
<evidence type="ECO:0000256" key="5">
    <source>
        <dbReference type="ARBA" id="ARBA00022600"/>
    </source>
</evidence>
<reference evidence="13 14" key="1">
    <citation type="submission" date="2018-05" db="EMBL/GenBank/DDBJ databases">
        <title>Coraliomargarita sinensis sp. nov., isolated from a marine solar saltern.</title>
        <authorList>
            <person name="Zhou L.Y."/>
        </authorList>
    </citation>
    <scope>NUCLEOTIDE SEQUENCE [LARGE SCALE GENOMIC DNA]</scope>
    <source>
        <strain evidence="13 14">WN38</strain>
    </source>
</reference>
<feature type="domain" description="Glycosyl hydrolase family 13 catalytic" evidence="12">
    <location>
        <begin position="255"/>
        <end position="616"/>
    </location>
</feature>
<dbReference type="FunFam" id="2.60.40.10:FF:000169">
    <property type="entry name" value="1,4-alpha-glucan branching enzyme GlgB"/>
    <property type="match status" value="1"/>
</dbReference>
<evidence type="ECO:0000259" key="12">
    <source>
        <dbReference type="SMART" id="SM00642"/>
    </source>
</evidence>
<keyword evidence="9 10" id="KW-0119">Carbohydrate metabolism</keyword>
<dbReference type="Pfam" id="PF02922">
    <property type="entry name" value="CBM_48"/>
    <property type="match status" value="1"/>
</dbReference>
<comment type="caution">
    <text evidence="13">The sequence shown here is derived from an EMBL/GenBank/DDBJ whole genome shotgun (WGS) entry which is preliminary data.</text>
</comment>
<dbReference type="GO" id="GO:0005978">
    <property type="term" value="P:glycogen biosynthetic process"/>
    <property type="evidence" value="ECO:0007669"/>
    <property type="project" value="UniProtKB-UniRule"/>
</dbReference>
<dbReference type="InterPro" id="IPR054169">
    <property type="entry name" value="GlgB_N"/>
</dbReference>
<dbReference type="SMART" id="SM00642">
    <property type="entry name" value="Aamy"/>
    <property type="match status" value="1"/>
</dbReference>
<dbReference type="PANTHER" id="PTHR43651:SF3">
    <property type="entry name" value="1,4-ALPHA-GLUCAN-BRANCHING ENZYME"/>
    <property type="match status" value="1"/>
</dbReference>